<comment type="caution">
    <text evidence="2">The sequence shown here is derived from an EMBL/GenBank/DDBJ whole genome shotgun (WGS) entry which is preliminary data.</text>
</comment>
<feature type="compositionally biased region" description="Polar residues" evidence="1">
    <location>
        <begin position="183"/>
        <end position="200"/>
    </location>
</feature>
<feature type="compositionally biased region" description="Low complexity" evidence="1">
    <location>
        <begin position="287"/>
        <end position="301"/>
    </location>
</feature>
<gene>
    <name evidence="2" type="ORF">ACEWY4_013061</name>
</gene>
<reference evidence="2 3" key="1">
    <citation type="submission" date="2024-09" db="EMBL/GenBank/DDBJ databases">
        <title>A chromosome-level genome assembly of Gray's grenadier anchovy, Coilia grayii.</title>
        <authorList>
            <person name="Fu Z."/>
        </authorList>
    </citation>
    <scope>NUCLEOTIDE SEQUENCE [LARGE SCALE GENOMIC DNA]</scope>
    <source>
        <strain evidence="2">G4</strain>
        <tissue evidence="2">Muscle</tissue>
    </source>
</reference>
<protein>
    <recommendedName>
        <fullName evidence="4">ERBB receptor feedback inhibitor 1</fullName>
    </recommendedName>
</protein>
<dbReference type="Proteomes" id="UP001591681">
    <property type="component" value="Unassembled WGS sequence"/>
</dbReference>
<evidence type="ECO:0000313" key="2">
    <source>
        <dbReference type="EMBL" id="KAL2090798.1"/>
    </source>
</evidence>
<name>A0ABD1JVM7_9TELE</name>
<feature type="compositionally biased region" description="Basic and acidic residues" evidence="1">
    <location>
        <begin position="498"/>
        <end position="515"/>
    </location>
</feature>
<evidence type="ECO:0000256" key="1">
    <source>
        <dbReference type="SAM" id="MobiDB-lite"/>
    </source>
</evidence>
<dbReference type="InterPro" id="IPR052112">
    <property type="entry name" value="EGFR_SigReg_Kinase"/>
</dbReference>
<keyword evidence="3" id="KW-1185">Reference proteome</keyword>
<feature type="compositionally biased region" description="Basic residues" evidence="1">
    <location>
        <begin position="249"/>
        <end position="269"/>
    </location>
</feature>
<feature type="region of interest" description="Disordered" evidence="1">
    <location>
        <begin position="87"/>
        <end position="122"/>
    </location>
</feature>
<evidence type="ECO:0008006" key="4">
    <source>
        <dbReference type="Google" id="ProtNLM"/>
    </source>
</evidence>
<organism evidence="2 3">
    <name type="scientific">Coilia grayii</name>
    <name type="common">Gray's grenadier anchovy</name>
    <dbReference type="NCBI Taxonomy" id="363190"/>
    <lineage>
        <taxon>Eukaryota</taxon>
        <taxon>Metazoa</taxon>
        <taxon>Chordata</taxon>
        <taxon>Craniata</taxon>
        <taxon>Vertebrata</taxon>
        <taxon>Euteleostomi</taxon>
        <taxon>Actinopterygii</taxon>
        <taxon>Neopterygii</taxon>
        <taxon>Teleostei</taxon>
        <taxon>Clupei</taxon>
        <taxon>Clupeiformes</taxon>
        <taxon>Clupeoidei</taxon>
        <taxon>Engraulidae</taxon>
        <taxon>Coilinae</taxon>
        <taxon>Coilia</taxon>
    </lineage>
</organism>
<feature type="compositionally biased region" description="Pro residues" evidence="1">
    <location>
        <begin position="356"/>
        <end position="365"/>
    </location>
</feature>
<dbReference type="PANTHER" id="PTHR14254:SF5">
    <property type="entry name" value="ERBB RECEPTOR FEEDBACK INHIBITOR 1"/>
    <property type="match status" value="1"/>
</dbReference>
<feature type="compositionally biased region" description="Basic and acidic residues" evidence="1">
    <location>
        <begin position="385"/>
        <end position="394"/>
    </location>
</feature>
<sequence length="515" mass="58237">MRLDCSWSMSTAGLTAQEVCLPSQALFLRGSHCHSMAGTKPSWNHHHHDFENLYFSLDHSVDYSLQTHQQVSSSSSVDKPRSLLSRNSAAVQRLPPKKFRPPALTLSSSSEPLTPSPVEDDQVLPPFQRLSVCDRVSPPLTPSRLAKPLPPLPASMDHLSSSEQVLDSEPGFFAADDSCSLVPDTSSTKTSAFRYNTPSRRSVRGRGMINYAYHEGPTVQCRQPQQPQSQQQPQPQHHHHPQPHQQSQHQHHHHQQPHHQPHQQHHQHPQQHQQQQQRRQDKEIPEQQQQQQQQHQTPHQHQQPHHHQPTQDRTIRKLRRSHSGPAGSFNKPTSLRLSCHHRNTNHGQDMDKPEIPPRAPIPPRPTKTSDYRRWSAEVSSGAYSDEDRPPKVPPREPLSSTSTSSTSARTPSPKSLPTYLNGKMPPTQSFAPDPKYVSRGGLQRQNSEGSPCILPVMENGRKASNTHYFLLPQRPPYLDKLEKFLMDPSIGRGIEAASRPDGDDQSKHRTPIDLV</sequence>
<accession>A0ABD1JVM7</accession>
<dbReference type="AlphaFoldDB" id="A0ABD1JVM7"/>
<feature type="compositionally biased region" description="Low complexity" evidence="1">
    <location>
        <begin position="397"/>
        <end position="415"/>
    </location>
</feature>
<proteinExistence type="predicted"/>
<feature type="compositionally biased region" description="Low complexity" evidence="1">
    <location>
        <begin position="101"/>
        <end position="117"/>
    </location>
</feature>
<evidence type="ECO:0000313" key="3">
    <source>
        <dbReference type="Proteomes" id="UP001591681"/>
    </source>
</evidence>
<feature type="region of interest" description="Disordered" evidence="1">
    <location>
        <begin position="219"/>
        <end position="433"/>
    </location>
</feature>
<feature type="region of interest" description="Disordered" evidence="1">
    <location>
        <begin position="182"/>
        <end position="206"/>
    </location>
</feature>
<feature type="region of interest" description="Disordered" evidence="1">
    <location>
        <begin position="492"/>
        <end position="515"/>
    </location>
</feature>
<feature type="compositionally biased region" description="Low complexity" evidence="1">
    <location>
        <begin position="223"/>
        <end position="235"/>
    </location>
</feature>
<dbReference type="EMBL" id="JBHFQA010000011">
    <property type="protein sequence ID" value="KAL2090798.1"/>
    <property type="molecule type" value="Genomic_DNA"/>
</dbReference>
<dbReference type="PANTHER" id="PTHR14254">
    <property type="entry name" value="GENE 33 POLYPEPTIDE"/>
    <property type="match status" value="1"/>
</dbReference>